<reference evidence="1 2" key="1">
    <citation type="submission" date="2024-01" db="EMBL/GenBank/DDBJ databases">
        <title>The complete chloroplast genome sequence of Lithospermum erythrorhizon: insights into the phylogenetic relationship among Boraginaceae species and the maternal lineages of purple gromwells.</title>
        <authorList>
            <person name="Okada T."/>
            <person name="Watanabe K."/>
        </authorList>
    </citation>
    <scope>NUCLEOTIDE SEQUENCE [LARGE SCALE GENOMIC DNA]</scope>
</reference>
<comment type="caution">
    <text evidence="1">The sequence shown here is derived from an EMBL/GenBank/DDBJ whole genome shotgun (WGS) entry which is preliminary data.</text>
</comment>
<dbReference type="EMBL" id="BAABME010000677">
    <property type="protein sequence ID" value="GAA0144670.1"/>
    <property type="molecule type" value="Genomic_DNA"/>
</dbReference>
<dbReference type="AlphaFoldDB" id="A0AAV3NZ30"/>
<accession>A0AAV3NZ30</accession>
<organism evidence="1 2">
    <name type="scientific">Lithospermum erythrorhizon</name>
    <name type="common">Purple gromwell</name>
    <name type="synonym">Lithospermum officinale var. erythrorhizon</name>
    <dbReference type="NCBI Taxonomy" id="34254"/>
    <lineage>
        <taxon>Eukaryota</taxon>
        <taxon>Viridiplantae</taxon>
        <taxon>Streptophyta</taxon>
        <taxon>Embryophyta</taxon>
        <taxon>Tracheophyta</taxon>
        <taxon>Spermatophyta</taxon>
        <taxon>Magnoliopsida</taxon>
        <taxon>eudicotyledons</taxon>
        <taxon>Gunneridae</taxon>
        <taxon>Pentapetalae</taxon>
        <taxon>asterids</taxon>
        <taxon>lamiids</taxon>
        <taxon>Boraginales</taxon>
        <taxon>Boraginaceae</taxon>
        <taxon>Boraginoideae</taxon>
        <taxon>Lithospermeae</taxon>
        <taxon>Lithospermum</taxon>
    </lineage>
</organism>
<evidence type="ECO:0000313" key="1">
    <source>
        <dbReference type="EMBL" id="GAA0144670.1"/>
    </source>
</evidence>
<keyword evidence="2" id="KW-1185">Reference proteome</keyword>
<gene>
    <name evidence="1" type="ORF">LIER_05056</name>
</gene>
<sequence>MLFWQELRLIYWKDMDHPLISGENSNHAVAKAGLDLGKESTSEPMGSLGKSILADTQSVSKSGPVGVWATRAIWSLVGLVTYKKSRLFFFIETKLWKHEFDHIKCILKMSNALKVDVEERRGGFALLWGRNIGVEVLSYRLIVLRLSS</sequence>
<name>A0AAV3NZ30_LITER</name>
<proteinExistence type="predicted"/>
<dbReference type="Proteomes" id="UP001454036">
    <property type="component" value="Unassembled WGS sequence"/>
</dbReference>
<evidence type="ECO:0000313" key="2">
    <source>
        <dbReference type="Proteomes" id="UP001454036"/>
    </source>
</evidence>
<protein>
    <submittedName>
        <fullName evidence="1">Uncharacterized protein</fullName>
    </submittedName>
</protein>